<keyword evidence="2" id="KW-0732">Signal</keyword>
<dbReference type="AlphaFoldDB" id="A0A6S6U483"/>
<protein>
    <recommendedName>
        <fullName evidence="3">Rhodanese domain-containing protein</fullName>
    </recommendedName>
</protein>
<evidence type="ECO:0000313" key="4">
    <source>
        <dbReference type="EMBL" id="CAA6826515.1"/>
    </source>
</evidence>
<organism evidence="4">
    <name type="scientific">uncultured Thiotrichaceae bacterium</name>
    <dbReference type="NCBI Taxonomy" id="298394"/>
    <lineage>
        <taxon>Bacteria</taxon>
        <taxon>Pseudomonadati</taxon>
        <taxon>Pseudomonadota</taxon>
        <taxon>Gammaproteobacteria</taxon>
        <taxon>Thiotrichales</taxon>
        <taxon>Thiotrichaceae</taxon>
        <taxon>environmental samples</taxon>
    </lineage>
</organism>
<sequence length="225" mass="24382">MKMSVFTSAMVLATLTATHSLQAEDTMPKEEKGVLGSMADAVKTTAKDIKNATVGDIKTTPATGEADDENTSDDEPSAFVQKPANAPVVASEVNDAADAEANRKVSDTSVTILSQNDYIKTIMQKTTHIKVKRLKEIMEKGEKFTLLDIRPKSEFAKGNGVKGAILNIPRNFLEVEAYEKLTDRNARIIVISSKGIRGGLAAHTLQEMGYTQVRNLIGGVEAWNK</sequence>
<reference evidence="4" key="1">
    <citation type="submission" date="2020-01" db="EMBL/GenBank/DDBJ databases">
        <authorList>
            <person name="Meier V. D."/>
            <person name="Meier V D."/>
        </authorList>
    </citation>
    <scope>NUCLEOTIDE SEQUENCE</scope>
    <source>
        <strain evidence="4">HLG_WM_MAG_07</strain>
    </source>
</reference>
<evidence type="ECO:0000256" key="1">
    <source>
        <dbReference type="SAM" id="MobiDB-lite"/>
    </source>
</evidence>
<proteinExistence type="predicted"/>
<dbReference type="InterPro" id="IPR001763">
    <property type="entry name" value="Rhodanese-like_dom"/>
</dbReference>
<dbReference type="Gene3D" id="3.40.250.10">
    <property type="entry name" value="Rhodanese-like domain"/>
    <property type="match status" value="1"/>
</dbReference>
<evidence type="ECO:0000256" key="2">
    <source>
        <dbReference type="SAM" id="SignalP"/>
    </source>
</evidence>
<dbReference type="EMBL" id="CACVAY010000134">
    <property type="protein sequence ID" value="CAA6826515.1"/>
    <property type="molecule type" value="Genomic_DNA"/>
</dbReference>
<dbReference type="CDD" id="cd00158">
    <property type="entry name" value="RHOD"/>
    <property type="match status" value="1"/>
</dbReference>
<feature type="domain" description="Rhodanese" evidence="3">
    <location>
        <begin position="140"/>
        <end position="225"/>
    </location>
</feature>
<feature type="compositionally biased region" description="Acidic residues" evidence="1">
    <location>
        <begin position="65"/>
        <end position="76"/>
    </location>
</feature>
<dbReference type="PANTHER" id="PTHR44086:SF10">
    <property type="entry name" value="THIOSULFATE SULFURTRANSFERASE_RHODANESE-LIKE DOMAIN-CONTAINING PROTEIN 3"/>
    <property type="match status" value="1"/>
</dbReference>
<gene>
    <name evidence="4" type="ORF">HELGO_WM24680</name>
</gene>
<accession>A0A6S6U483</accession>
<dbReference type="SMART" id="SM00450">
    <property type="entry name" value="RHOD"/>
    <property type="match status" value="1"/>
</dbReference>
<dbReference type="PANTHER" id="PTHR44086">
    <property type="entry name" value="THIOSULFATE SULFURTRANSFERASE RDL2, MITOCHONDRIAL-RELATED"/>
    <property type="match status" value="1"/>
</dbReference>
<dbReference type="SUPFAM" id="SSF52821">
    <property type="entry name" value="Rhodanese/Cell cycle control phosphatase"/>
    <property type="match status" value="1"/>
</dbReference>
<dbReference type="Pfam" id="PF00581">
    <property type="entry name" value="Rhodanese"/>
    <property type="match status" value="1"/>
</dbReference>
<feature type="region of interest" description="Disordered" evidence="1">
    <location>
        <begin position="56"/>
        <end position="81"/>
    </location>
</feature>
<name>A0A6S6U483_9GAMM</name>
<feature type="chain" id="PRO_5028102570" description="Rhodanese domain-containing protein" evidence="2">
    <location>
        <begin position="24"/>
        <end position="225"/>
    </location>
</feature>
<dbReference type="PROSITE" id="PS50206">
    <property type="entry name" value="RHODANESE_3"/>
    <property type="match status" value="1"/>
</dbReference>
<dbReference type="GO" id="GO:0004792">
    <property type="term" value="F:thiosulfate-cyanide sulfurtransferase activity"/>
    <property type="evidence" value="ECO:0007669"/>
    <property type="project" value="TreeGrafter"/>
</dbReference>
<feature type="signal peptide" evidence="2">
    <location>
        <begin position="1"/>
        <end position="23"/>
    </location>
</feature>
<dbReference type="InterPro" id="IPR036873">
    <property type="entry name" value="Rhodanese-like_dom_sf"/>
</dbReference>
<evidence type="ECO:0000259" key="3">
    <source>
        <dbReference type="PROSITE" id="PS50206"/>
    </source>
</evidence>